<dbReference type="GO" id="GO:0000166">
    <property type="term" value="F:nucleotide binding"/>
    <property type="evidence" value="ECO:0007669"/>
    <property type="project" value="UniProtKB-KW"/>
</dbReference>
<proteinExistence type="inferred from homology"/>
<evidence type="ECO:0000256" key="9">
    <source>
        <dbReference type="ARBA" id="ARBA00047776"/>
    </source>
</evidence>
<comment type="catalytic activity">
    <reaction evidence="9">
        <text>2 reduced [2Fe-2S]-[ferredoxin] + NADP(+) + H(+) = 2 oxidized [2Fe-2S]-[ferredoxin] + NADPH</text>
        <dbReference type="Rhea" id="RHEA:20125"/>
        <dbReference type="Rhea" id="RHEA-COMP:10000"/>
        <dbReference type="Rhea" id="RHEA-COMP:10001"/>
        <dbReference type="ChEBI" id="CHEBI:15378"/>
        <dbReference type="ChEBI" id="CHEBI:33737"/>
        <dbReference type="ChEBI" id="CHEBI:33738"/>
        <dbReference type="ChEBI" id="CHEBI:57783"/>
        <dbReference type="ChEBI" id="CHEBI:58349"/>
        <dbReference type="EC" id="1.18.1.2"/>
    </reaction>
</comment>
<dbReference type="OrthoDB" id="9784483at2"/>
<evidence type="ECO:0000256" key="3">
    <source>
        <dbReference type="ARBA" id="ARBA00013223"/>
    </source>
</evidence>
<dbReference type="KEGG" id="pspi:PS2015_910"/>
<dbReference type="GO" id="GO:0004324">
    <property type="term" value="F:ferredoxin-NADP+ reductase activity"/>
    <property type="evidence" value="ECO:0007669"/>
    <property type="project" value="UniProtKB-EC"/>
</dbReference>
<dbReference type="RefSeq" id="WP_058021109.1">
    <property type="nucleotide sequence ID" value="NZ_CP013189.1"/>
</dbReference>
<sequence>MTDWVKGTVADVAHWTSNLFSLKIQADIRPFIAGQYTNLALDIDGQRIAQPYSILSAPGAQPLEFFFYTQLEGDLSRRLSQAQPGDTVWVDKNPAGTLTLNNVPDTATLCLMATGTGVAPFISMLQSDDIWQRFQTVVLVYAARTQEDFQYRALFDELKLHHPGRFALLPFISRETVPGAIRGHIPASIRSGELERALGLAFSPDNTHIMLCGNPGMVQDAIRELEPRGFRQNTATQKGQLSYESYW</sequence>
<evidence type="ECO:0000259" key="10">
    <source>
        <dbReference type="PROSITE" id="PS51384"/>
    </source>
</evidence>
<dbReference type="EMBL" id="CP013189">
    <property type="protein sequence ID" value="ALO45580.1"/>
    <property type="molecule type" value="Genomic_DNA"/>
</dbReference>
<evidence type="ECO:0000256" key="7">
    <source>
        <dbReference type="ARBA" id="ARBA00022857"/>
    </source>
</evidence>
<comment type="cofactor">
    <cofactor evidence="1">
        <name>FAD</name>
        <dbReference type="ChEBI" id="CHEBI:57692"/>
    </cofactor>
</comment>
<keyword evidence="5" id="KW-0547">Nucleotide-binding</keyword>
<dbReference type="CDD" id="cd06195">
    <property type="entry name" value="FNR1"/>
    <property type="match status" value="1"/>
</dbReference>
<dbReference type="PANTHER" id="PTHR47878">
    <property type="entry name" value="OXIDOREDUCTASE FAD/NAD(P)-BINDING DOMAIN PROTEIN"/>
    <property type="match status" value="1"/>
</dbReference>
<dbReference type="PROSITE" id="PS51384">
    <property type="entry name" value="FAD_FR"/>
    <property type="match status" value="1"/>
</dbReference>
<evidence type="ECO:0000256" key="2">
    <source>
        <dbReference type="ARBA" id="ARBA00008312"/>
    </source>
</evidence>
<feature type="domain" description="FAD-binding FR-type" evidence="10">
    <location>
        <begin position="2"/>
        <end position="101"/>
    </location>
</feature>
<evidence type="ECO:0000256" key="4">
    <source>
        <dbReference type="ARBA" id="ARBA00022630"/>
    </source>
</evidence>
<dbReference type="STRING" id="1249552.PS2015_910"/>
<dbReference type="InterPro" id="IPR051930">
    <property type="entry name" value="FNR_type-1"/>
</dbReference>
<dbReference type="InterPro" id="IPR033892">
    <property type="entry name" value="FNR_bac"/>
</dbReference>
<dbReference type="PRINTS" id="PR00371">
    <property type="entry name" value="FPNCR"/>
</dbReference>
<dbReference type="AlphaFoldDB" id="A0A0S2KB69"/>
<evidence type="ECO:0000313" key="11">
    <source>
        <dbReference type="EMBL" id="ALO45580.1"/>
    </source>
</evidence>
<dbReference type="InterPro" id="IPR001709">
    <property type="entry name" value="Flavoprot_Pyr_Nucl_cyt_Rdtase"/>
</dbReference>
<dbReference type="Gene3D" id="3.40.50.80">
    <property type="entry name" value="Nucleotide-binding domain of ferredoxin-NADP reductase (FNR) module"/>
    <property type="match status" value="1"/>
</dbReference>
<keyword evidence="6" id="KW-0274">FAD</keyword>
<dbReference type="PRINTS" id="PR00410">
    <property type="entry name" value="PHEHYDRXLASE"/>
</dbReference>
<dbReference type="SUPFAM" id="SSF52343">
    <property type="entry name" value="Ferredoxin reductase-like, C-terminal NADP-linked domain"/>
    <property type="match status" value="1"/>
</dbReference>
<dbReference type="GO" id="GO:0034599">
    <property type="term" value="P:cellular response to oxidative stress"/>
    <property type="evidence" value="ECO:0007669"/>
    <property type="project" value="TreeGrafter"/>
</dbReference>
<keyword evidence="12" id="KW-1185">Reference proteome</keyword>
<organism evidence="11 12">
    <name type="scientific">Pseudohongiella spirulinae</name>
    <dbReference type="NCBI Taxonomy" id="1249552"/>
    <lineage>
        <taxon>Bacteria</taxon>
        <taxon>Pseudomonadati</taxon>
        <taxon>Pseudomonadota</taxon>
        <taxon>Gammaproteobacteria</taxon>
        <taxon>Pseudomonadales</taxon>
        <taxon>Pseudohongiellaceae</taxon>
        <taxon>Pseudohongiella</taxon>
    </lineage>
</organism>
<protein>
    <recommendedName>
        <fullName evidence="3">ferredoxin--NADP(+) reductase</fullName>
        <ecNumber evidence="3">1.18.1.2</ecNumber>
    </recommendedName>
</protein>
<dbReference type="Proteomes" id="UP000065641">
    <property type="component" value="Chromosome"/>
</dbReference>
<dbReference type="Gene3D" id="2.40.30.10">
    <property type="entry name" value="Translation factors"/>
    <property type="match status" value="1"/>
</dbReference>
<dbReference type="PANTHER" id="PTHR47878:SF1">
    <property type="entry name" value="FLAVODOXIN_FERREDOXIN--NADP REDUCTASE"/>
    <property type="match status" value="1"/>
</dbReference>
<dbReference type="InterPro" id="IPR039261">
    <property type="entry name" value="FNR_nucleotide-bd"/>
</dbReference>
<keyword evidence="8" id="KW-0560">Oxidoreductase</keyword>
<evidence type="ECO:0000256" key="1">
    <source>
        <dbReference type="ARBA" id="ARBA00001974"/>
    </source>
</evidence>
<keyword evidence="4" id="KW-0285">Flavoprotein</keyword>
<accession>A0A0S2KB69</accession>
<gene>
    <name evidence="11" type="ORF">PS2015_910</name>
</gene>
<dbReference type="InterPro" id="IPR017938">
    <property type="entry name" value="Riboflavin_synthase-like_b-brl"/>
</dbReference>
<keyword evidence="7" id="KW-0521">NADP</keyword>
<evidence type="ECO:0000256" key="5">
    <source>
        <dbReference type="ARBA" id="ARBA00022741"/>
    </source>
</evidence>
<dbReference type="Pfam" id="PF00175">
    <property type="entry name" value="NAD_binding_1"/>
    <property type="match status" value="1"/>
</dbReference>
<dbReference type="GO" id="GO:0042167">
    <property type="term" value="P:heme catabolic process"/>
    <property type="evidence" value="ECO:0007669"/>
    <property type="project" value="TreeGrafter"/>
</dbReference>
<dbReference type="SUPFAM" id="SSF63380">
    <property type="entry name" value="Riboflavin synthase domain-like"/>
    <property type="match status" value="1"/>
</dbReference>
<dbReference type="InterPro" id="IPR001433">
    <property type="entry name" value="OxRdtase_FAD/NAD-bd"/>
</dbReference>
<comment type="similarity">
    <text evidence="2">Belongs to the ferredoxin--NADP reductase type 1 family.</text>
</comment>
<dbReference type="InterPro" id="IPR017927">
    <property type="entry name" value="FAD-bd_FR_type"/>
</dbReference>
<evidence type="ECO:0000313" key="12">
    <source>
        <dbReference type="Proteomes" id="UP000065641"/>
    </source>
</evidence>
<reference evidence="11 12" key="1">
    <citation type="submission" date="2015-11" db="EMBL/GenBank/DDBJ databases">
        <authorList>
            <person name="Zhang Y."/>
            <person name="Guo Z."/>
        </authorList>
    </citation>
    <scope>NUCLEOTIDE SEQUENCE [LARGE SCALE GENOMIC DNA]</scope>
    <source>
        <strain evidence="11 12">KCTC 32221</strain>
    </source>
</reference>
<evidence type="ECO:0000256" key="8">
    <source>
        <dbReference type="ARBA" id="ARBA00023002"/>
    </source>
</evidence>
<name>A0A0S2KB69_9GAMM</name>
<dbReference type="EC" id="1.18.1.2" evidence="3"/>
<evidence type="ECO:0000256" key="6">
    <source>
        <dbReference type="ARBA" id="ARBA00022827"/>
    </source>
</evidence>